<accession>A0AAV9SBL6</accession>
<gene>
    <name evidence="1" type="ORF">CRENBAI_018245</name>
</gene>
<dbReference type="EMBL" id="JAHHUM010000621">
    <property type="protein sequence ID" value="KAK5618445.1"/>
    <property type="molecule type" value="Genomic_DNA"/>
</dbReference>
<comment type="caution">
    <text evidence="1">The sequence shown here is derived from an EMBL/GenBank/DDBJ whole genome shotgun (WGS) entry which is preliminary data.</text>
</comment>
<dbReference type="Proteomes" id="UP001311232">
    <property type="component" value="Unassembled WGS sequence"/>
</dbReference>
<sequence>MSAFSVAVYRKADRRKRKVRKEKELTFGLKSALTSHASLRAKLSPHIIHYVTTAPYFKGQAKQKNAPLQSCSTRAECGIFVDIFMSILPLCDGSVAVDTVMSCCSC</sequence>
<name>A0AAV9SBL6_9TELE</name>
<protein>
    <submittedName>
        <fullName evidence="1">Uncharacterized protein</fullName>
    </submittedName>
</protein>
<evidence type="ECO:0000313" key="2">
    <source>
        <dbReference type="Proteomes" id="UP001311232"/>
    </source>
</evidence>
<proteinExistence type="predicted"/>
<keyword evidence="2" id="KW-1185">Reference proteome</keyword>
<evidence type="ECO:0000313" key="1">
    <source>
        <dbReference type="EMBL" id="KAK5618445.1"/>
    </source>
</evidence>
<organism evidence="1 2">
    <name type="scientific">Crenichthys baileyi</name>
    <name type="common">White River springfish</name>
    <dbReference type="NCBI Taxonomy" id="28760"/>
    <lineage>
        <taxon>Eukaryota</taxon>
        <taxon>Metazoa</taxon>
        <taxon>Chordata</taxon>
        <taxon>Craniata</taxon>
        <taxon>Vertebrata</taxon>
        <taxon>Euteleostomi</taxon>
        <taxon>Actinopterygii</taxon>
        <taxon>Neopterygii</taxon>
        <taxon>Teleostei</taxon>
        <taxon>Neoteleostei</taxon>
        <taxon>Acanthomorphata</taxon>
        <taxon>Ovalentaria</taxon>
        <taxon>Atherinomorphae</taxon>
        <taxon>Cyprinodontiformes</taxon>
        <taxon>Goodeidae</taxon>
        <taxon>Crenichthys</taxon>
    </lineage>
</organism>
<reference evidence="1 2" key="1">
    <citation type="submission" date="2021-06" db="EMBL/GenBank/DDBJ databases">
        <authorList>
            <person name="Palmer J.M."/>
        </authorList>
    </citation>
    <scope>NUCLEOTIDE SEQUENCE [LARGE SCALE GENOMIC DNA]</scope>
    <source>
        <strain evidence="1 2">MEX-2019</strain>
        <tissue evidence="1">Muscle</tissue>
    </source>
</reference>
<dbReference type="AlphaFoldDB" id="A0AAV9SBL6"/>